<evidence type="ECO:0000313" key="9">
    <source>
        <dbReference type="Proteomes" id="UP000605970"/>
    </source>
</evidence>
<proteinExistence type="predicted"/>
<dbReference type="PROSITE" id="PS00028">
    <property type="entry name" value="ZINC_FINGER_C2H2_1"/>
    <property type="match status" value="1"/>
</dbReference>
<evidence type="ECO:0000256" key="2">
    <source>
        <dbReference type="ARBA" id="ARBA00022737"/>
    </source>
</evidence>
<dbReference type="SUPFAM" id="SSF57667">
    <property type="entry name" value="beta-beta-alpha zinc fingers"/>
    <property type="match status" value="1"/>
</dbReference>
<dbReference type="GO" id="GO:0000978">
    <property type="term" value="F:RNA polymerase II cis-regulatory region sequence-specific DNA binding"/>
    <property type="evidence" value="ECO:0007669"/>
    <property type="project" value="TreeGrafter"/>
</dbReference>
<evidence type="ECO:0000259" key="7">
    <source>
        <dbReference type="PROSITE" id="PS50157"/>
    </source>
</evidence>
<keyword evidence="9" id="KW-1185">Reference proteome</keyword>
<dbReference type="PANTHER" id="PTHR24388">
    <property type="entry name" value="ZINC FINGER PROTEIN"/>
    <property type="match status" value="1"/>
</dbReference>
<keyword evidence="3 6" id="KW-0863">Zinc-finger</keyword>
<dbReference type="InterPro" id="IPR013087">
    <property type="entry name" value="Znf_C2H2_type"/>
</dbReference>
<gene>
    <name evidence="8" type="ORF">Mgra_00006064</name>
</gene>
<dbReference type="Pfam" id="PF00096">
    <property type="entry name" value="zf-C2H2"/>
    <property type="match status" value="2"/>
</dbReference>
<keyword evidence="5" id="KW-0539">Nucleus</keyword>
<sequence length="366" mass="42299">MEILNDSNLIQTPHTYISSIFPQSFPFILPFPNMFYYHYQSVLFRHFIHPRLAPSINLFVPPLIKIKTTPENEKKHNLSIDSIIGSSFDENPPNNEIKDIIGSSIFSGQSHYSLAEYLSFKNLSIYLTMINSDNNNNKKVNILRKNDINADTNIRTEKATKNLDKMISQAKRKKPKASFEPTIEENAQIQADKESSSNVVDTHCGYACPRCGKLFSYAYYRDKHLKFTPCVDNGQRRFPCPHCSRSFEKRDRLRIHILHVHERRRPHICQHCGKAFSQSSSLSKARKFFLIFIQLFNLSICVLIQENVLTNVLIVKSHSLPALFYELIYANIVVKNHSSVKFVGNNLLLMQHMTATDDEAIRTFKR</sequence>
<evidence type="ECO:0000256" key="5">
    <source>
        <dbReference type="ARBA" id="ARBA00023242"/>
    </source>
</evidence>
<dbReference type="PROSITE" id="PS50157">
    <property type="entry name" value="ZINC_FINGER_C2H2_2"/>
    <property type="match status" value="2"/>
</dbReference>
<dbReference type="GO" id="GO:0005634">
    <property type="term" value="C:nucleus"/>
    <property type="evidence" value="ECO:0007669"/>
    <property type="project" value="UniProtKB-ARBA"/>
</dbReference>
<keyword evidence="4" id="KW-0862">Zinc</keyword>
<evidence type="ECO:0000256" key="4">
    <source>
        <dbReference type="ARBA" id="ARBA00022833"/>
    </source>
</evidence>
<feature type="domain" description="C2H2-type" evidence="7">
    <location>
        <begin position="206"/>
        <end position="237"/>
    </location>
</feature>
<protein>
    <submittedName>
        <fullName evidence="8">C2H2-type domain-containing protein</fullName>
    </submittedName>
</protein>
<dbReference type="Proteomes" id="UP000605970">
    <property type="component" value="Unassembled WGS sequence"/>
</dbReference>
<dbReference type="OrthoDB" id="3565419at2759"/>
<accession>A0A8S9ZMK6</accession>
<keyword evidence="1" id="KW-0479">Metal-binding</keyword>
<keyword evidence="2" id="KW-0677">Repeat</keyword>
<dbReference type="GO" id="GO:0008270">
    <property type="term" value="F:zinc ion binding"/>
    <property type="evidence" value="ECO:0007669"/>
    <property type="project" value="UniProtKB-KW"/>
</dbReference>
<dbReference type="FunFam" id="3.30.160.60:FF:000446">
    <property type="entry name" value="Zinc finger protein"/>
    <property type="match status" value="1"/>
</dbReference>
<comment type="caution">
    <text evidence="8">The sequence shown here is derived from an EMBL/GenBank/DDBJ whole genome shotgun (WGS) entry which is preliminary data.</text>
</comment>
<evidence type="ECO:0000256" key="3">
    <source>
        <dbReference type="ARBA" id="ARBA00022771"/>
    </source>
</evidence>
<dbReference type="GO" id="GO:0000122">
    <property type="term" value="P:negative regulation of transcription by RNA polymerase II"/>
    <property type="evidence" value="ECO:0007669"/>
    <property type="project" value="UniProtKB-ARBA"/>
</dbReference>
<feature type="domain" description="C2H2-type" evidence="7">
    <location>
        <begin position="238"/>
        <end position="266"/>
    </location>
</feature>
<dbReference type="GO" id="GO:0000981">
    <property type="term" value="F:DNA-binding transcription factor activity, RNA polymerase II-specific"/>
    <property type="evidence" value="ECO:0007669"/>
    <property type="project" value="TreeGrafter"/>
</dbReference>
<dbReference type="EMBL" id="JABEBT010000056">
    <property type="protein sequence ID" value="KAF7634493.1"/>
    <property type="molecule type" value="Genomic_DNA"/>
</dbReference>
<dbReference type="Gene3D" id="3.30.160.60">
    <property type="entry name" value="Classic Zinc Finger"/>
    <property type="match status" value="2"/>
</dbReference>
<dbReference type="InterPro" id="IPR050527">
    <property type="entry name" value="Snail/Krueppel_Znf"/>
</dbReference>
<dbReference type="AlphaFoldDB" id="A0A8S9ZMK6"/>
<dbReference type="PANTHER" id="PTHR24388:SF53">
    <property type="entry name" value="CHORION TRANSCRIPTION FACTOR CF2-RELATED"/>
    <property type="match status" value="1"/>
</dbReference>
<evidence type="ECO:0000313" key="8">
    <source>
        <dbReference type="EMBL" id="KAF7634493.1"/>
    </source>
</evidence>
<organism evidence="8 9">
    <name type="scientific">Meloidogyne graminicola</name>
    <dbReference type="NCBI Taxonomy" id="189291"/>
    <lineage>
        <taxon>Eukaryota</taxon>
        <taxon>Metazoa</taxon>
        <taxon>Ecdysozoa</taxon>
        <taxon>Nematoda</taxon>
        <taxon>Chromadorea</taxon>
        <taxon>Rhabditida</taxon>
        <taxon>Tylenchina</taxon>
        <taxon>Tylenchomorpha</taxon>
        <taxon>Tylenchoidea</taxon>
        <taxon>Meloidogynidae</taxon>
        <taxon>Meloidogyninae</taxon>
        <taxon>Meloidogyne</taxon>
    </lineage>
</organism>
<dbReference type="SMART" id="SM00355">
    <property type="entry name" value="ZnF_C2H2"/>
    <property type="match status" value="2"/>
</dbReference>
<name>A0A8S9ZMK6_9BILA</name>
<reference evidence="8" key="1">
    <citation type="journal article" date="2020" name="Ecol. Evol.">
        <title>Genome structure and content of the rice root-knot nematode (Meloidogyne graminicola).</title>
        <authorList>
            <person name="Phan N.T."/>
            <person name="Danchin E.G.J."/>
            <person name="Klopp C."/>
            <person name="Perfus-Barbeoch L."/>
            <person name="Kozlowski D.K."/>
            <person name="Koutsovoulos G.D."/>
            <person name="Lopez-Roques C."/>
            <person name="Bouchez O."/>
            <person name="Zahm M."/>
            <person name="Besnard G."/>
            <person name="Bellafiore S."/>
        </authorList>
    </citation>
    <scope>NUCLEOTIDE SEQUENCE</scope>
    <source>
        <strain evidence="8">VN-18</strain>
    </source>
</reference>
<dbReference type="InterPro" id="IPR036236">
    <property type="entry name" value="Znf_C2H2_sf"/>
</dbReference>
<evidence type="ECO:0000256" key="1">
    <source>
        <dbReference type="ARBA" id="ARBA00022723"/>
    </source>
</evidence>
<evidence type="ECO:0000256" key="6">
    <source>
        <dbReference type="PROSITE-ProRule" id="PRU00042"/>
    </source>
</evidence>